<dbReference type="InterPro" id="IPR006260">
    <property type="entry name" value="TonB/TolA_C"/>
</dbReference>
<dbReference type="NCBIfam" id="TIGR01352">
    <property type="entry name" value="tonB_Cterm"/>
    <property type="match status" value="1"/>
</dbReference>
<dbReference type="GO" id="GO:0016020">
    <property type="term" value="C:membrane"/>
    <property type="evidence" value="ECO:0007669"/>
    <property type="project" value="UniProtKB-SubCell"/>
</dbReference>
<evidence type="ECO:0000256" key="1">
    <source>
        <dbReference type="ARBA" id="ARBA00004167"/>
    </source>
</evidence>
<feature type="compositionally biased region" description="Low complexity" evidence="5">
    <location>
        <begin position="61"/>
        <end position="77"/>
    </location>
</feature>
<dbReference type="RefSeq" id="WP_050435067.1">
    <property type="nucleotide sequence ID" value="NZ_CP012159.1"/>
</dbReference>
<dbReference type="InterPro" id="IPR037682">
    <property type="entry name" value="TonB_C"/>
</dbReference>
<dbReference type="AlphaFoldDB" id="A0A0K1ESP3"/>
<evidence type="ECO:0000313" key="8">
    <source>
        <dbReference type="EMBL" id="AKT43628.1"/>
    </source>
</evidence>
<name>A0A0K1ESP3_CHOCO</name>
<keyword evidence="2 6" id="KW-0812">Transmembrane</keyword>
<dbReference type="GO" id="GO:0055085">
    <property type="term" value="P:transmembrane transport"/>
    <property type="evidence" value="ECO:0007669"/>
    <property type="project" value="InterPro"/>
</dbReference>
<proteinExistence type="predicted"/>
<evidence type="ECO:0000259" key="7">
    <source>
        <dbReference type="PROSITE" id="PS52015"/>
    </source>
</evidence>
<dbReference type="Gene3D" id="3.30.1150.10">
    <property type="match status" value="1"/>
</dbReference>
<dbReference type="EMBL" id="CP012159">
    <property type="protein sequence ID" value="AKT43628.1"/>
    <property type="molecule type" value="Genomic_DNA"/>
</dbReference>
<feature type="domain" description="TonB C-terminal" evidence="7">
    <location>
        <begin position="186"/>
        <end position="275"/>
    </location>
</feature>
<evidence type="ECO:0000256" key="5">
    <source>
        <dbReference type="SAM" id="MobiDB-lite"/>
    </source>
</evidence>
<sequence>MSAPRRWSEQDDTSLEAALFRAARADQPPADARARALAALGLADVAPSSTSAQAISERTLSEQAASEQAASKQATSAHPTPSDPAHRPARSPVLPGSPLHASGTTTRPALPPPRSTASPAAIPLFSGVLHAEPRPSRARGLVQVTSVLLAAAAMMALLVPGLRPMTSRSAPVEVDLRTASTVAPRTQDAPPVLLSGRDPEYTPEARAARVEGLVVVSCLITEQGTLTGCVVQQSLPFMDQAVLDTLATWRFTPATRNGRPIAVEQIFTVRLTLPR</sequence>
<keyword evidence="4 6" id="KW-0472">Membrane</keyword>
<evidence type="ECO:0000313" key="9">
    <source>
        <dbReference type="Proteomes" id="UP000067626"/>
    </source>
</evidence>
<feature type="compositionally biased region" description="Polar residues" evidence="5">
    <location>
        <begin position="48"/>
        <end position="58"/>
    </location>
</feature>
<evidence type="ECO:0000256" key="3">
    <source>
        <dbReference type="ARBA" id="ARBA00022989"/>
    </source>
</evidence>
<dbReference type="PATRIC" id="fig|52.7.peg.8654"/>
<evidence type="ECO:0000256" key="6">
    <source>
        <dbReference type="SAM" id="Phobius"/>
    </source>
</evidence>
<evidence type="ECO:0000256" key="2">
    <source>
        <dbReference type="ARBA" id="ARBA00022692"/>
    </source>
</evidence>
<dbReference type="PROSITE" id="PS52015">
    <property type="entry name" value="TONB_CTD"/>
    <property type="match status" value="1"/>
</dbReference>
<evidence type="ECO:0000256" key="4">
    <source>
        <dbReference type="ARBA" id="ARBA00023136"/>
    </source>
</evidence>
<dbReference type="SUPFAM" id="SSF74653">
    <property type="entry name" value="TolA/TonB C-terminal domain"/>
    <property type="match status" value="1"/>
</dbReference>
<dbReference type="Pfam" id="PF03544">
    <property type="entry name" value="TonB_C"/>
    <property type="match status" value="1"/>
</dbReference>
<dbReference type="Proteomes" id="UP000067626">
    <property type="component" value="Chromosome"/>
</dbReference>
<organism evidence="8 9">
    <name type="scientific">Chondromyces crocatus</name>
    <dbReference type="NCBI Taxonomy" id="52"/>
    <lineage>
        <taxon>Bacteria</taxon>
        <taxon>Pseudomonadati</taxon>
        <taxon>Myxococcota</taxon>
        <taxon>Polyangia</taxon>
        <taxon>Polyangiales</taxon>
        <taxon>Polyangiaceae</taxon>
        <taxon>Chondromyces</taxon>
    </lineage>
</organism>
<dbReference type="STRING" id="52.CMC5_078630"/>
<dbReference type="OrthoDB" id="9810145at2"/>
<feature type="transmembrane region" description="Helical" evidence="6">
    <location>
        <begin position="140"/>
        <end position="159"/>
    </location>
</feature>
<keyword evidence="9" id="KW-1185">Reference proteome</keyword>
<feature type="region of interest" description="Disordered" evidence="5">
    <location>
        <begin position="44"/>
        <end position="118"/>
    </location>
</feature>
<reference evidence="8 9" key="1">
    <citation type="submission" date="2015-07" db="EMBL/GenBank/DDBJ databases">
        <title>Genome analysis of myxobacterium Chondromyces crocatus Cm c5 reveals a high potential for natural compound synthesis and the genetic basis for the loss of fruiting body formation.</title>
        <authorList>
            <person name="Zaburannyi N."/>
            <person name="Bunk B."/>
            <person name="Maier J."/>
            <person name="Overmann J."/>
            <person name="Mueller R."/>
        </authorList>
    </citation>
    <scope>NUCLEOTIDE SEQUENCE [LARGE SCALE GENOMIC DNA]</scope>
    <source>
        <strain evidence="8 9">Cm c5</strain>
    </source>
</reference>
<keyword evidence="3 6" id="KW-1133">Transmembrane helix</keyword>
<dbReference type="KEGG" id="ccro:CMC5_078630"/>
<comment type="subcellular location">
    <subcellularLocation>
        <location evidence="1">Membrane</location>
        <topology evidence="1">Single-pass membrane protein</topology>
    </subcellularLocation>
</comment>
<accession>A0A0K1ESP3</accession>
<gene>
    <name evidence="8" type="ORF">CMC5_078630</name>
</gene>
<protein>
    <recommendedName>
        <fullName evidence="7">TonB C-terminal domain-containing protein</fullName>
    </recommendedName>
</protein>